<feature type="region of interest" description="Disordered" evidence="2">
    <location>
        <begin position="1"/>
        <end position="52"/>
    </location>
</feature>
<dbReference type="AlphaFoldDB" id="A0A024U8V0"/>
<reference evidence="4" key="1">
    <citation type="submission" date="2013-12" db="EMBL/GenBank/DDBJ databases">
        <title>The Genome Sequence of Aphanomyces invadans NJM9701.</title>
        <authorList>
            <consortium name="The Broad Institute Genomics Platform"/>
            <person name="Russ C."/>
            <person name="Tyler B."/>
            <person name="van West P."/>
            <person name="Dieguez-Uribeondo J."/>
            <person name="Young S.K."/>
            <person name="Zeng Q."/>
            <person name="Gargeya S."/>
            <person name="Fitzgerald M."/>
            <person name="Abouelleil A."/>
            <person name="Alvarado L."/>
            <person name="Chapman S.B."/>
            <person name="Gainer-Dewar J."/>
            <person name="Goldberg J."/>
            <person name="Griggs A."/>
            <person name="Gujja S."/>
            <person name="Hansen M."/>
            <person name="Howarth C."/>
            <person name="Imamovic A."/>
            <person name="Ireland A."/>
            <person name="Larimer J."/>
            <person name="McCowan C."/>
            <person name="Murphy C."/>
            <person name="Pearson M."/>
            <person name="Poon T.W."/>
            <person name="Priest M."/>
            <person name="Roberts A."/>
            <person name="Saif S."/>
            <person name="Shea T."/>
            <person name="Sykes S."/>
            <person name="Wortman J."/>
            <person name="Nusbaum C."/>
            <person name="Birren B."/>
        </authorList>
    </citation>
    <scope>NUCLEOTIDE SEQUENCE [LARGE SCALE GENOMIC DNA]</scope>
    <source>
        <strain evidence="4">NJM9701</strain>
    </source>
</reference>
<evidence type="ECO:0000313" key="4">
    <source>
        <dbReference type="EMBL" id="ETW02836.1"/>
    </source>
</evidence>
<feature type="region of interest" description="Disordered" evidence="2">
    <location>
        <begin position="273"/>
        <end position="301"/>
    </location>
</feature>
<feature type="transmembrane region" description="Helical" evidence="3">
    <location>
        <begin position="427"/>
        <end position="451"/>
    </location>
</feature>
<feature type="compositionally biased region" description="Basic and acidic residues" evidence="2">
    <location>
        <begin position="371"/>
        <end position="380"/>
    </location>
</feature>
<sequence length="540" mass="60222">MGPIRDRADESDLQLHHLEDSSNQLDENDYEPSSSSAWMGNGSSASSSAASCREPAERIKSWKGQIRDYIKVHGAKYDRSGLVHQLLPITKSLASVLAHTHPLAVQEGFEFITSVATEVGVEAVRPLLEATITHLLHDTKCSQSQCITSVARFASLDIVCIANCFISHVQLNGRMRQMYYHVLRTIVDGKSTLALMEVDQYATLLFLLLECLENFRDRLRQQIAVVMQVALDNDKLNVVWNSQWDLTMKRRCMAAMPDCRRIAKLWARDNYYSSPPQPSRPSTTRPAQDQPPTPYRRPFTAIGKTLDDSDLSSIHFQEEFDGAKDPRQVQNAATVETYEPTRHHCKTSPGAHYVMSPASEAPVPPPHKRHTEAPRSEAAAKRPSPAKVSWGASTTPIPSITTSSAFAPVSSSTRLGMWWRQYYNAGGVMWTLVILSVVFAISGVAHAVLTFSQDFEAWKVRIALSDYHASLDRTERDIQRAMRRLEALTREMADPAGSMAEAWDQDHKLAQAITSAWHSIQHDVISAPSHHDTSSSPSQP</sequence>
<feature type="compositionally biased region" description="Low complexity" evidence="2">
    <location>
        <begin position="33"/>
        <end position="51"/>
    </location>
</feature>
<dbReference type="GeneID" id="20082366"/>
<dbReference type="VEuPathDB" id="FungiDB:H310_05316"/>
<name>A0A024U8V0_9STRA</name>
<proteinExistence type="predicted"/>
<dbReference type="EMBL" id="KI913960">
    <property type="protein sequence ID" value="ETW02836.1"/>
    <property type="molecule type" value="Genomic_DNA"/>
</dbReference>
<keyword evidence="3" id="KW-0812">Transmembrane</keyword>
<keyword evidence="3" id="KW-1133">Transmembrane helix</keyword>
<keyword evidence="1" id="KW-0175">Coiled coil</keyword>
<accession>A0A024U8V0</accession>
<feature type="coiled-coil region" evidence="1">
    <location>
        <begin position="464"/>
        <end position="491"/>
    </location>
</feature>
<keyword evidence="3" id="KW-0472">Membrane</keyword>
<feature type="region of interest" description="Disordered" evidence="2">
    <location>
        <begin position="355"/>
        <end position="393"/>
    </location>
</feature>
<evidence type="ECO:0000256" key="2">
    <source>
        <dbReference type="SAM" id="MobiDB-lite"/>
    </source>
</evidence>
<feature type="compositionally biased region" description="Basic and acidic residues" evidence="2">
    <location>
        <begin position="1"/>
        <end position="20"/>
    </location>
</feature>
<evidence type="ECO:0000256" key="1">
    <source>
        <dbReference type="SAM" id="Coils"/>
    </source>
</evidence>
<dbReference type="RefSeq" id="XP_008868220.1">
    <property type="nucleotide sequence ID" value="XM_008869998.1"/>
</dbReference>
<protein>
    <submittedName>
        <fullName evidence="4">Uncharacterized protein</fullName>
    </submittedName>
</protein>
<gene>
    <name evidence="4" type="ORF">H310_05316</name>
</gene>
<evidence type="ECO:0000256" key="3">
    <source>
        <dbReference type="SAM" id="Phobius"/>
    </source>
</evidence>
<organism evidence="4">
    <name type="scientific">Aphanomyces invadans</name>
    <dbReference type="NCBI Taxonomy" id="157072"/>
    <lineage>
        <taxon>Eukaryota</taxon>
        <taxon>Sar</taxon>
        <taxon>Stramenopiles</taxon>
        <taxon>Oomycota</taxon>
        <taxon>Saprolegniomycetes</taxon>
        <taxon>Saprolegniales</taxon>
        <taxon>Verrucalvaceae</taxon>
        <taxon>Aphanomyces</taxon>
    </lineage>
</organism>
<dbReference type="OrthoDB" id="75153at2759"/>